<evidence type="ECO:0000313" key="4">
    <source>
        <dbReference type="Proteomes" id="UP000015527"/>
    </source>
</evidence>
<accession>T0H608</accession>
<dbReference type="Proteomes" id="UP000015527">
    <property type="component" value="Unassembled WGS sequence"/>
</dbReference>
<dbReference type="InterPro" id="IPR036086">
    <property type="entry name" value="ParB/Sulfiredoxin_sf"/>
</dbReference>
<dbReference type="PANTHER" id="PTHR33375:SF7">
    <property type="entry name" value="CHROMOSOME 2-PARTITIONING PROTEIN PARB-RELATED"/>
    <property type="match status" value="1"/>
</dbReference>
<dbReference type="GO" id="GO:0007059">
    <property type="term" value="P:chromosome segregation"/>
    <property type="evidence" value="ECO:0007669"/>
    <property type="project" value="TreeGrafter"/>
</dbReference>
<feature type="compositionally biased region" description="Acidic residues" evidence="1">
    <location>
        <begin position="598"/>
        <end position="608"/>
    </location>
</feature>
<dbReference type="PANTHER" id="PTHR33375">
    <property type="entry name" value="CHROMOSOME-PARTITIONING PROTEIN PARB-RELATED"/>
    <property type="match status" value="1"/>
</dbReference>
<dbReference type="InterPro" id="IPR050336">
    <property type="entry name" value="Chromosome_partition/occlusion"/>
</dbReference>
<dbReference type="SMART" id="SM00470">
    <property type="entry name" value="ParB"/>
    <property type="match status" value="1"/>
</dbReference>
<feature type="domain" description="ParB-like N-terminal" evidence="2">
    <location>
        <begin position="4"/>
        <end position="112"/>
    </location>
</feature>
<gene>
    <name evidence="3" type="ORF">L284_21260</name>
</gene>
<evidence type="ECO:0000313" key="3">
    <source>
        <dbReference type="EMBL" id="EQB08422.1"/>
    </source>
</evidence>
<dbReference type="EMBL" id="ATHL01000147">
    <property type="protein sequence ID" value="EQB08422.1"/>
    <property type="molecule type" value="Genomic_DNA"/>
</dbReference>
<dbReference type="SUPFAM" id="SSF109709">
    <property type="entry name" value="KorB DNA-binding domain-like"/>
    <property type="match status" value="1"/>
</dbReference>
<proteinExistence type="predicted"/>
<dbReference type="SUPFAM" id="SSF110849">
    <property type="entry name" value="ParB/Sulfiredoxin"/>
    <property type="match status" value="1"/>
</dbReference>
<protein>
    <recommendedName>
        <fullName evidence="2">ParB-like N-terminal domain-containing protein</fullName>
    </recommendedName>
</protein>
<name>T0H608_9SPHN</name>
<sequence>MRLEFIALGNLAVSKSNMRYARKAPDVSDILPTVRARGVLQPVLVRPGCEAGHYEIVAGCRRFHAAQLVAAERLAACTEAGEPDPEAALLPCAILDDADDASAVEASLIENIARLDPDEVSRWTCFTRLVKEGRSIAEIGQTFGLPDLAVKRILALGNLLPRIREMYRAEEIDAATVRHLTLASKAQQKTWLALVDDPDAYAPRGFQLKAFLFGGQSVPTGHALFDVEASGLSTVADLFGEDAYFAETDAFWDLQNAAIEARRLAYLKSGWADAVVLPPESHFHSWEYEKTAKRRGGRVYLDVRANGEVVVHEGYLSRKEAARLAKASLENGGAGNGEGAAGKAARPELTSITQTYIDLHRHAAVRAELLGRPGLALRLMVAHAIAGSPLWRIVPEPQTVKSDAVRESVETSRAETVFDTARRSVLALLNQPGDEPTVIGGGVIGGTCYGMRGSPRDLCRLFAQLIELPDEMVMEILTVVMGESLAAGSAAVEALGMEMTVPMADWWQADAAFLDTLRDREVLLAMVGEVAGEVVASANSREKCKTLKGIIRDHLAGTDGRVKREGWVPRWMEFPPTQYTERGGVGTVDAHRRAVEVSEPDSAEDELASGEPDSGIADADADADADGDERDGETEGDGSRLAA</sequence>
<dbReference type="Gene3D" id="1.10.10.2830">
    <property type="match status" value="1"/>
</dbReference>
<dbReference type="InterPro" id="IPR003115">
    <property type="entry name" value="ParB_N"/>
</dbReference>
<dbReference type="GO" id="GO:0005694">
    <property type="term" value="C:chromosome"/>
    <property type="evidence" value="ECO:0007669"/>
    <property type="project" value="TreeGrafter"/>
</dbReference>
<dbReference type="AlphaFoldDB" id="T0H608"/>
<evidence type="ECO:0000259" key="2">
    <source>
        <dbReference type="SMART" id="SM00470"/>
    </source>
</evidence>
<evidence type="ECO:0000256" key="1">
    <source>
        <dbReference type="SAM" id="MobiDB-lite"/>
    </source>
</evidence>
<dbReference type="Pfam" id="PF02195">
    <property type="entry name" value="ParB_N"/>
    <property type="match status" value="1"/>
</dbReference>
<keyword evidence="4" id="KW-1185">Reference proteome</keyword>
<dbReference type="PATRIC" id="fig|1096930.3.peg.4177"/>
<feature type="region of interest" description="Disordered" evidence="1">
    <location>
        <begin position="595"/>
        <end position="643"/>
    </location>
</feature>
<dbReference type="eggNOG" id="COG1475">
    <property type="taxonomic scope" value="Bacteria"/>
</dbReference>
<comment type="caution">
    <text evidence="3">The sequence shown here is derived from an EMBL/GenBank/DDBJ whole genome shotgun (WGS) entry which is preliminary data.</text>
</comment>
<reference evidence="3 4" key="1">
    <citation type="journal article" date="2013" name="Genome Announc.">
        <title>Genome Sequence of Novosphingobium lindaniclasticum LE124T, Isolated from a Hexachlorocyclohexane Dumpsite.</title>
        <authorList>
            <person name="Saxena A."/>
            <person name="Nayyar N."/>
            <person name="Sangwan N."/>
            <person name="Kumari R."/>
            <person name="Khurana J.P."/>
            <person name="Lal R."/>
        </authorList>
    </citation>
    <scope>NUCLEOTIDE SEQUENCE [LARGE SCALE GENOMIC DNA]</scope>
    <source>
        <strain evidence="3 4">LE124</strain>
    </source>
</reference>
<organism evidence="3 4">
    <name type="scientific">Novosphingobium lindaniclasticum LE124</name>
    <dbReference type="NCBI Taxonomy" id="1096930"/>
    <lineage>
        <taxon>Bacteria</taxon>
        <taxon>Pseudomonadati</taxon>
        <taxon>Pseudomonadota</taxon>
        <taxon>Alphaproteobacteria</taxon>
        <taxon>Sphingomonadales</taxon>
        <taxon>Sphingomonadaceae</taxon>
        <taxon>Novosphingobium</taxon>
    </lineage>
</organism>
<dbReference type="OrthoDB" id="9813122at2"/>
<dbReference type="RefSeq" id="WP_021235923.1">
    <property type="nucleotide sequence ID" value="NZ_ATHL01000147.1"/>
</dbReference>
<feature type="compositionally biased region" description="Acidic residues" evidence="1">
    <location>
        <begin position="619"/>
        <end position="636"/>
    </location>
</feature>
<dbReference type="Gene3D" id="3.90.1530.30">
    <property type="match status" value="1"/>
</dbReference>